<dbReference type="GO" id="GO:0016787">
    <property type="term" value="F:hydrolase activity"/>
    <property type="evidence" value="ECO:0007669"/>
    <property type="project" value="UniProtKB-KW"/>
</dbReference>
<dbReference type="PANTHER" id="PTHR43194:SF2">
    <property type="entry name" value="PEROXISOMAL MEMBRANE PROTEIN LPX1"/>
    <property type="match status" value="1"/>
</dbReference>
<accession>A0ABP6YE60</accession>
<reference evidence="3" key="1">
    <citation type="journal article" date="2019" name="Int. J. Syst. Evol. Microbiol.">
        <title>The Global Catalogue of Microorganisms (GCM) 10K type strain sequencing project: providing services to taxonomists for standard genome sequencing and annotation.</title>
        <authorList>
            <consortium name="The Broad Institute Genomics Platform"/>
            <consortium name="The Broad Institute Genome Sequencing Center for Infectious Disease"/>
            <person name="Wu L."/>
            <person name="Ma J."/>
        </authorList>
    </citation>
    <scope>NUCLEOTIDE SEQUENCE [LARGE SCALE GENOMIC DNA]</scope>
    <source>
        <strain evidence="3">JCM 16898</strain>
    </source>
</reference>
<keyword evidence="2" id="KW-0378">Hydrolase</keyword>
<protein>
    <submittedName>
        <fullName evidence="2">Alpha/beta hydrolase</fullName>
    </submittedName>
</protein>
<gene>
    <name evidence="2" type="ORF">GCM10022222_77360</name>
</gene>
<evidence type="ECO:0000259" key="1">
    <source>
        <dbReference type="Pfam" id="PF12697"/>
    </source>
</evidence>
<dbReference type="RefSeq" id="WP_344868341.1">
    <property type="nucleotide sequence ID" value="NZ_BAAAZN010000025.1"/>
</dbReference>
<sequence>MSTPTANPRVLTQPALAELADVPATSVWVRSGEVRLHLLDYGPADAVPLVVLPGITSPAVTMDFVARELTDLVRPLVLDVRGRGLSDDAPDAGPLHGYHLDAYAADVDAVIEQLRLPAPILLGHSMGARIAARSALSGRVAGTVLVDPPMSGPGRPYPTTVDTFAAQLDQARRGTDADEVAASWPRWPRREQELRAGWLASCSATAIAATHAGFESEEFLPLWEKLTGRTALLFGSDSPVVTAADVAGLGAVNPVHPLVAVEGAGHMVFWDQPGPALQALRAVLKDFVTTAR</sequence>
<proteinExistence type="predicted"/>
<name>A0ABP6YE60_9PSEU</name>
<evidence type="ECO:0000313" key="3">
    <source>
        <dbReference type="Proteomes" id="UP001500689"/>
    </source>
</evidence>
<dbReference type="PANTHER" id="PTHR43194">
    <property type="entry name" value="HYDROLASE ALPHA/BETA FOLD FAMILY"/>
    <property type="match status" value="1"/>
</dbReference>
<dbReference type="Gene3D" id="3.40.50.1820">
    <property type="entry name" value="alpha/beta hydrolase"/>
    <property type="match status" value="1"/>
</dbReference>
<dbReference type="Proteomes" id="UP001500689">
    <property type="component" value="Unassembled WGS sequence"/>
</dbReference>
<feature type="domain" description="AB hydrolase-1" evidence="1">
    <location>
        <begin position="49"/>
        <end position="273"/>
    </location>
</feature>
<dbReference type="InterPro" id="IPR000073">
    <property type="entry name" value="AB_hydrolase_1"/>
</dbReference>
<evidence type="ECO:0000313" key="2">
    <source>
        <dbReference type="EMBL" id="GAA3581176.1"/>
    </source>
</evidence>
<keyword evidence="3" id="KW-1185">Reference proteome</keyword>
<dbReference type="SUPFAM" id="SSF53474">
    <property type="entry name" value="alpha/beta-Hydrolases"/>
    <property type="match status" value="1"/>
</dbReference>
<dbReference type="InterPro" id="IPR029058">
    <property type="entry name" value="AB_hydrolase_fold"/>
</dbReference>
<dbReference type="EMBL" id="BAAAZN010000025">
    <property type="protein sequence ID" value="GAA3581176.1"/>
    <property type="molecule type" value="Genomic_DNA"/>
</dbReference>
<organism evidence="2 3">
    <name type="scientific">Amycolatopsis ultiminotia</name>
    <dbReference type="NCBI Taxonomy" id="543629"/>
    <lineage>
        <taxon>Bacteria</taxon>
        <taxon>Bacillati</taxon>
        <taxon>Actinomycetota</taxon>
        <taxon>Actinomycetes</taxon>
        <taxon>Pseudonocardiales</taxon>
        <taxon>Pseudonocardiaceae</taxon>
        <taxon>Amycolatopsis</taxon>
    </lineage>
</organism>
<dbReference type="InterPro" id="IPR050228">
    <property type="entry name" value="Carboxylesterase_BioH"/>
</dbReference>
<comment type="caution">
    <text evidence="2">The sequence shown here is derived from an EMBL/GenBank/DDBJ whole genome shotgun (WGS) entry which is preliminary data.</text>
</comment>
<dbReference type="Pfam" id="PF12697">
    <property type="entry name" value="Abhydrolase_6"/>
    <property type="match status" value="1"/>
</dbReference>